<comment type="caution">
    <text evidence="4">The sequence shown here is derived from an EMBL/GenBank/DDBJ whole genome shotgun (WGS) entry which is preliminary data.</text>
</comment>
<evidence type="ECO:0000313" key="5">
    <source>
        <dbReference type="Proteomes" id="UP000632289"/>
    </source>
</evidence>
<dbReference type="Proteomes" id="UP000632289">
    <property type="component" value="Unassembled WGS sequence"/>
</dbReference>
<keyword evidence="5" id="KW-1185">Reference proteome</keyword>
<dbReference type="PROSITE" id="PS50075">
    <property type="entry name" value="CARRIER"/>
    <property type="match status" value="1"/>
</dbReference>
<keyword evidence="2" id="KW-0597">Phosphoprotein</keyword>
<proteinExistence type="predicted"/>
<dbReference type="SUPFAM" id="SSF47336">
    <property type="entry name" value="ACP-like"/>
    <property type="match status" value="1"/>
</dbReference>
<dbReference type="AlphaFoldDB" id="A0A927F3V5"/>
<dbReference type="SMART" id="SM00823">
    <property type="entry name" value="PKS_PP"/>
    <property type="match status" value="1"/>
</dbReference>
<dbReference type="EMBL" id="JACXYU010000019">
    <property type="protein sequence ID" value="MBD3934721.1"/>
    <property type="molecule type" value="Genomic_DNA"/>
</dbReference>
<accession>A0A927F3V5</accession>
<gene>
    <name evidence="4" type="ORF">IF129_24560</name>
</gene>
<dbReference type="Pfam" id="PF00550">
    <property type="entry name" value="PP-binding"/>
    <property type="match status" value="1"/>
</dbReference>
<evidence type="ECO:0000259" key="3">
    <source>
        <dbReference type="PROSITE" id="PS50075"/>
    </source>
</evidence>
<dbReference type="GO" id="GO:0031177">
    <property type="term" value="F:phosphopantetheine binding"/>
    <property type="evidence" value="ECO:0007669"/>
    <property type="project" value="InterPro"/>
</dbReference>
<dbReference type="InterPro" id="IPR020806">
    <property type="entry name" value="PKS_PP-bd"/>
</dbReference>
<keyword evidence="1" id="KW-0596">Phosphopantetheine</keyword>
<protein>
    <submittedName>
        <fullName evidence="4">Acyl carrier protein</fullName>
    </submittedName>
</protein>
<dbReference type="GO" id="GO:0017000">
    <property type="term" value="P:antibiotic biosynthetic process"/>
    <property type="evidence" value="ECO:0007669"/>
    <property type="project" value="UniProtKB-ARBA"/>
</dbReference>
<name>A0A927F3V5_9ACTN</name>
<evidence type="ECO:0000256" key="2">
    <source>
        <dbReference type="ARBA" id="ARBA00022553"/>
    </source>
</evidence>
<dbReference type="RefSeq" id="WP_191212020.1">
    <property type="nucleotide sequence ID" value="NZ_BAABKL010000004.1"/>
</dbReference>
<dbReference type="InterPro" id="IPR036736">
    <property type="entry name" value="ACP-like_sf"/>
</dbReference>
<organism evidence="4 5">
    <name type="scientific">Streptomyces chumphonensis</name>
    <dbReference type="NCBI Taxonomy" id="1214925"/>
    <lineage>
        <taxon>Bacteria</taxon>
        <taxon>Bacillati</taxon>
        <taxon>Actinomycetota</taxon>
        <taxon>Actinomycetes</taxon>
        <taxon>Kitasatosporales</taxon>
        <taxon>Streptomycetaceae</taxon>
        <taxon>Streptomyces</taxon>
    </lineage>
</organism>
<dbReference type="InterPro" id="IPR009081">
    <property type="entry name" value="PP-bd_ACP"/>
</dbReference>
<reference evidence="4" key="1">
    <citation type="submission" date="2020-09" db="EMBL/GenBank/DDBJ databases">
        <title>Secondary metabolite and genome analysis of marine Streptomyces chumphonensis KK1-2T.</title>
        <authorList>
            <person name="Phongsopitanun W."/>
            <person name="Kanchanasin P."/>
            <person name="Pittayakhajonwut P."/>
            <person name="Suwanborirux K."/>
            <person name="Tanasupawat S."/>
        </authorList>
    </citation>
    <scope>NUCLEOTIDE SEQUENCE</scope>
    <source>
        <strain evidence="4">KK1-2</strain>
    </source>
</reference>
<evidence type="ECO:0000313" key="4">
    <source>
        <dbReference type="EMBL" id="MBD3934721.1"/>
    </source>
</evidence>
<sequence>MAENMSKDEIIRTVTELVAAEFGRPAEELTPDTDLSSVEGADSVKVLRSVARIERTFDIELEDDQVFGFKTINHVADAVAALIAERS</sequence>
<evidence type="ECO:0000256" key="1">
    <source>
        <dbReference type="ARBA" id="ARBA00022450"/>
    </source>
</evidence>
<feature type="domain" description="Carrier" evidence="3">
    <location>
        <begin position="5"/>
        <end position="83"/>
    </location>
</feature>
<dbReference type="Gene3D" id="1.10.1200.10">
    <property type="entry name" value="ACP-like"/>
    <property type="match status" value="1"/>
</dbReference>